<dbReference type="RefSeq" id="XP_066695387.1">
    <property type="nucleotide sequence ID" value="XM_066848691.1"/>
</dbReference>
<keyword evidence="3" id="KW-1185">Reference proteome</keyword>
<accession>A0ABR1Q191</accession>
<proteinExistence type="predicted"/>
<dbReference type="GeneID" id="92081753"/>
<organism evidence="2 3">
    <name type="scientific">Apiospora aurea</name>
    <dbReference type="NCBI Taxonomy" id="335848"/>
    <lineage>
        <taxon>Eukaryota</taxon>
        <taxon>Fungi</taxon>
        <taxon>Dikarya</taxon>
        <taxon>Ascomycota</taxon>
        <taxon>Pezizomycotina</taxon>
        <taxon>Sordariomycetes</taxon>
        <taxon>Xylariomycetidae</taxon>
        <taxon>Amphisphaeriales</taxon>
        <taxon>Apiosporaceae</taxon>
        <taxon>Apiospora</taxon>
    </lineage>
</organism>
<dbReference type="EMBL" id="JAQQWE010000008">
    <property type="protein sequence ID" value="KAK7943356.1"/>
    <property type="molecule type" value="Genomic_DNA"/>
</dbReference>
<reference evidence="2 3" key="1">
    <citation type="submission" date="2023-01" db="EMBL/GenBank/DDBJ databases">
        <title>Analysis of 21 Apiospora genomes using comparative genomics revels a genus with tremendous synthesis potential of carbohydrate active enzymes and secondary metabolites.</title>
        <authorList>
            <person name="Sorensen T."/>
        </authorList>
    </citation>
    <scope>NUCLEOTIDE SEQUENCE [LARGE SCALE GENOMIC DNA]</scope>
    <source>
        <strain evidence="2 3">CBS 24483</strain>
    </source>
</reference>
<comment type="caution">
    <text evidence="2">The sequence shown here is derived from an EMBL/GenBank/DDBJ whole genome shotgun (WGS) entry which is preliminary data.</text>
</comment>
<feature type="compositionally biased region" description="Acidic residues" evidence="1">
    <location>
        <begin position="13"/>
        <end position="27"/>
    </location>
</feature>
<evidence type="ECO:0000256" key="1">
    <source>
        <dbReference type="SAM" id="MobiDB-lite"/>
    </source>
</evidence>
<name>A0ABR1Q191_9PEZI</name>
<protein>
    <submittedName>
        <fullName evidence="2">Uncharacterized protein</fullName>
    </submittedName>
</protein>
<feature type="region of interest" description="Disordered" evidence="1">
    <location>
        <begin position="9"/>
        <end position="32"/>
    </location>
</feature>
<evidence type="ECO:0000313" key="3">
    <source>
        <dbReference type="Proteomes" id="UP001391051"/>
    </source>
</evidence>
<gene>
    <name evidence="2" type="ORF">PG986_012469</name>
</gene>
<evidence type="ECO:0000313" key="2">
    <source>
        <dbReference type="EMBL" id="KAK7943356.1"/>
    </source>
</evidence>
<sequence>MIYGPLVIRYSDDSDESDDPEAGDEWEPGDKVLNEGTGTSLICDTSIHTDELKSLGAYCQNPRWRDVRNQTSKHASFKRNKDKRYEGADLTPFRAAQPRHSQVRITYSPQAAMMLQTYYASVTLDKHCCSAEVFEWGGDEGALYQHPQFAGAIFRFEDGSAEAVGQCRVGLDPSVTYRGPAHILWMLDAEANAEALSWDIPDPADIDPPSPGVRAQKHLRRLRFEPTAWKPEEDPAGPEWDDKSGLWNAKRLGKRLDFWWTDEEVAFSVDGIHKMGLLEWHPRGRCRIGRKT</sequence>
<dbReference type="Proteomes" id="UP001391051">
    <property type="component" value="Unassembled WGS sequence"/>
</dbReference>